<reference evidence="1" key="1">
    <citation type="submission" date="2020-03" db="EMBL/GenBank/DDBJ databases">
        <title>The deep terrestrial virosphere.</title>
        <authorList>
            <person name="Holmfeldt K."/>
            <person name="Nilsson E."/>
            <person name="Simone D."/>
            <person name="Lopez-Fernandez M."/>
            <person name="Wu X."/>
            <person name="de Brujin I."/>
            <person name="Lundin D."/>
            <person name="Andersson A."/>
            <person name="Bertilsson S."/>
            <person name="Dopson M."/>
        </authorList>
    </citation>
    <scope>NUCLEOTIDE SEQUENCE</scope>
    <source>
        <strain evidence="1">TM448A02902</strain>
    </source>
</reference>
<protein>
    <submittedName>
        <fullName evidence="1">Uncharacterized protein</fullName>
    </submittedName>
</protein>
<proteinExistence type="predicted"/>
<organism evidence="1">
    <name type="scientific">viral metagenome</name>
    <dbReference type="NCBI Taxonomy" id="1070528"/>
    <lineage>
        <taxon>unclassified sequences</taxon>
        <taxon>metagenomes</taxon>
        <taxon>organismal metagenomes</taxon>
    </lineage>
</organism>
<name>A0A6H1ZZ51_9ZZZZ</name>
<dbReference type="EMBL" id="MT144359">
    <property type="protein sequence ID" value="QJA52681.1"/>
    <property type="molecule type" value="Genomic_DNA"/>
</dbReference>
<accession>A0A6H1ZZ51</accession>
<sequence>MALEDRGAQHDKVVVDKYIDPAASVIMTTFDYVIRPSADQTSGPIIIVLPPVAEAKGRFYSIVVRDADVVNTITVSDKDDSECWADIILNSKCDRLLMYSDGLCWHPLAAITTTYPSGYDYP</sequence>
<evidence type="ECO:0000313" key="1">
    <source>
        <dbReference type="EMBL" id="QJA52681.1"/>
    </source>
</evidence>
<gene>
    <name evidence="1" type="ORF">TM448A02902_0008</name>
</gene>
<dbReference type="AlphaFoldDB" id="A0A6H1ZZ51"/>